<evidence type="ECO:0000259" key="3">
    <source>
        <dbReference type="Pfam" id="PF13556"/>
    </source>
</evidence>
<evidence type="ECO:0000259" key="2">
    <source>
        <dbReference type="Pfam" id="PF13185"/>
    </source>
</evidence>
<sequence length="602" mass="66130">MAARLTERLKSLGHIASLVNAGSALPEVLSLITTAVCQRSSWSSAAIMAVDEASGYSVLVARYDPLFADRTKGAVDRWLLQTSPVKTVLDARQTMIIDDAQALPDSAGYRQEAMERDYRTVVLLPFSARDEQGRNMVLSVHAHEVRKVDAEETAFLETVALLGSLAVEKAHRLWLEAQQNDSLRQALEIHQHAMERVLTTEDTEAFIELCRRYLDRTLLLVDLTTNQVTSAGDTTGLNWPDRVAPATFRQLAQIVREAEIGQFEQLRRLSLLGYGEIDAIVEPCTAGGDVLGGILLLSDDRALDAVEALTAQELRAAFAMLLLRRRIRFDVQAETHGEFFSRLFSGDWRDEAATFARAHHLQLPLDEPARLAALSLAPATGKGTAKGPAASSADIEQALARLARQRLAGATAFAENATTEAGGTTYIIFLPERGASAKAARQLLEQMIEEIAWLSQAKPVACLSALCQRLEDYRDARRDCDRLLKLAARVGRRGIVESGDFGPLARLIAIADPDALRSFVEETLGAIEDYDRAHDGNLLPTLERFLANSGRYQATADALGIHVTTLRYRLQRLTDVFKLDLEDPDTRIALDVALRVRGTLAG</sequence>
<keyword evidence="6" id="KW-1185">Reference proteome</keyword>
<dbReference type="Pfam" id="PF17853">
    <property type="entry name" value="GGDEF_2"/>
    <property type="match status" value="1"/>
</dbReference>
<organism evidence="5 6">
    <name type="scientific">Dongia soli</name>
    <dbReference type="NCBI Taxonomy" id="600628"/>
    <lineage>
        <taxon>Bacteria</taxon>
        <taxon>Pseudomonadati</taxon>
        <taxon>Pseudomonadota</taxon>
        <taxon>Alphaproteobacteria</taxon>
        <taxon>Rhodospirillales</taxon>
        <taxon>Dongiaceae</taxon>
        <taxon>Dongia</taxon>
    </lineage>
</organism>
<dbReference type="SUPFAM" id="SSF55781">
    <property type="entry name" value="GAF domain-like"/>
    <property type="match status" value="1"/>
</dbReference>
<protein>
    <submittedName>
        <fullName evidence="5">Helix-turn-helix domain-containing protein</fullName>
    </submittedName>
</protein>
<dbReference type="InterPro" id="IPR051448">
    <property type="entry name" value="CdaR-like_regulators"/>
</dbReference>
<dbReference type="Proteomes" id="UP001279642">
    <property type="component" value="Unassembled WGS sequence"/>
</dbReference>
<name>A0ABU5EGQ0_9PROT</name>
<dbReference type="InterPro" id="IPR003018">
    <property type="entry name" value="GAF"/>
</dbReference>
<dbReference type="PANTHER" id="PTHR33744">
    <property type="entry name" value="CARBOHYDRATE DIACID REGULATOR"/>
    <property type="match status" value="1"/>
</dbReference>
<dbReference type="RefSeq" id="WP_320510586.1">
    <property type="nucleotide sequence ID" value="NZ_JAXCLW010000010.1"/>
</dbReference>
<dbReference type="InterPro" id="IPR041522">
    <property type="entry name" value="CdaR_GGDEF"/>
</dbReference>
<feature type="domain" description="GAF" evidence="2">
    <location>
        <begin position="25"/>
        <end position="168"/>
    </location>
</feature>
<dbReference type="PANTHER" id="PTHR33744:SF7">
    <property type="entry name" value="PUCR FAMILY TRANSCRIPTIONAL REGULATOR"/>
    <property type="match status" value="1"/>
</dbReference>
<dbReference type="Gene3D" id="1.10.10.2840">
    <property type="entry name" value="PucR C-terminal helix-turn-helix domain"/>
    <property type="match status" value="1"/>
</dbReference>
<evidence type="ECO:0000259" key="4">
    <source>
        <dbReference type="Pfam" id="PF17853"/>
    </source>
</evidence>
<dbReference type="Gene3D" id="3.30.450.40">
    <property type="match status" value="1"/>
</dbReference>
<evidence type="ECO:0000256" key="1">
    <source>
        <dbReference type="ARBA" id="ARBA00006754"/>
    </source>
</evidence>
<dbReference type="EMBL" id="JAXCLW010000010">
    <property type="protein sequence ID" value="MDY0885512.1"/>
    <property type="molecule type" value="Genomic_DNA"/>
</dbReference>
<dbReference type="InterPro" id="IPR025736">
    <property type="entry name" value="PucR_C-HTH_dom"/>
</dbReference>
<gene>
    <name evidence="5" type="ORF">SMD27_21910</name>
</gene>
<feature type="domain" description="CdaR GGDEF-like" evidence="4">
    <location>
        <begin position="346"/>
        <end position="485"/>
    </location>
</feature>
<evidence type="ECO:0000313" key="6">
    <source>
        <dbReference type="Proteomes" id="UP001279642"/>
    </source>
</evidence>
<evidence type="ECO:0000313" key="5">
    <source>
        <dbReference type="EMBL" id="MDY0885512.1"/>
    </source>
</evidence>
<feature type="domain" description="PucR C-terminal helix-turn-helix" evidence="3">
    <location>
        <begin position="538"/>
        <end position="596"/>
    </location>
</feature>
<dbReference type="InterPro" id="IPR042070">
    <property type="entry name" value="PucR_C-HTH_sf"/>
</dbReference>
<proteinExistence type="inferred from homology"/>
<dbReference type="InterPro" id="IPR029016">
    <property type="entry name" value="GAF-like_dom_sf"/>
</dbReference>
<dbReference type="Pfam" id="PF13185">
    <property type="entry name" value="GAF_2"/>
    <property type="match status" value="1"/>
</dbReference>
<dbReference type="Pfam" id="PF13556">
    <property type="entry name" value="HTH_30"/>
    <property type="match status" value="1"/>
</dbReference>
<accession>A0ABU5EGQ0</accession>
<comment type="caution">
    <text evidence="5">The sequence shown here is derived from an EMBL/GenBank/DDBJ whole genome shotgun (WGS) entry which is preliminary data.</text>
</comment>
<reference evidence="5 6" key="1">
    <citation type="journal article" date="2016" name="Antonie Van Leeuwenhoek">
        <title>Dongia soli sp. nov., isolated from soil from Dokdo, Korea.</title>
        <authorList>
            <person name="Kim D.U."/>
            <person name="Lee H."/>
            <person name="Kim H."/>
            <person name="Kim S.G."/>
            <person name="Ka J.O."/>
        </authorList>
    </citation>
    <scope>NUCLEOTIDE SEQUENCE [LARGE SCALE GENOMIC DNA]</scope>
    <source>
        <strain evidence="5 6">D78</strain>
    </source>
</reference>
<comment type="similarity">
    <text evidence="1">Belongs to the CdaR family.</text>
</comment>